<evidence type="ECO:0000256" key="9">
    <source>
        <dbReference type="ARBA" id="ARBA00038491"/>
    </source>
</evidence>
<feature type="domain" description="PAP-associated" evidence="11">
    <location>
        <begin position="611"/>
        <end position="666"/>
    </location>
</feature>
<evidence type="ECO:0000256" key="10">
    <source>
        <dbReference type="SAM" id="MobiDB-lite"/>
    </source>
</evidence>
<feature type="domain" description="Poly(A) RNA polymerase mitochondrial-like central palm" evidence="12">
    <location>
        <begin position="384"/>
        <end position="522"/>
    </location>
</feature>
<feature type="region of interest" description="Disordered" evidence="10">
    <location>
        <begin position="85"/>
        <end position="169"/>
    </location>
</feature>
<reference evidence="13" key="4">
    <citation type="submission" date="2025-09" db="UniProtKB">
        <authorList>
            <consortium name="Ensembl"/>
        </authorList>
    </citation>
    <scope>IDENTIFICATION</scope>
</reference>
<dbReference type="GO" id="GO:0005737">
    <property type="term" value="C:cytoplasm"/>
    <property type="evidence" value="ECO:0007669"/>
    <property type="project" value="UniProtKB-SubCell"/>
</dbReference>
<dbReference type="GO" id="GO:0046872">
    <property type="term" value="F:metal ion binding"/>
    <property type="evidence" value="ECO:0007669"/>
    <property type="project" value="UniProtKB-KW"/>
</dbReference>
<accession>A0A1W2W894</accession>
<dbReference type="GeneTree" id="ENSGT00940000156640"/>
<evidence type="ECO:0000313" key="14">
    <source>
        <dbReference type="Proteomes" id="UP000008144"/>
    </source>
</evidence>
<dbReference type="Pfam" id="PF03828">
    <property type="entry name" value="PAP_assoc"/>
    <property type="match status" value="1"/>
</dbReference>
<dbReference type="PANTHER" id="PTHR12271:SF40">
    <property type="entry name" value="POLY(A) RNA POLYMERASE GLD2"/>
    <property type="match status" value="1"/>
</dbReference>
<evidence type="ECO:0000256" key="7">
    <source>
        <dbReference type="ARBA" id="ARBA00022723"/>
    </source>
</evidence>
<dbReference type="Gene3D" id="3.30.460.10">
    <property type="entry name" value="Beta Polymerase, domain 2"/>
    <property type="match status" value="1"/>
</dbReference>
<dbReference type="HOGENOM" id="CLU_387295_0_0_1"/>
<dbReference type="Proteomes" id="UP000008144">
    <property type="component" value="Chromosome 1"/>
</dbReference>
<evidence type="ECO:0000259" key="12">
    <source>
        <dbReference type="Pfam" id="PF22600"/>
    </source>
</evidence>
<dbReference type="SUPFAM" id="SSF81301">
    <property type="entry name" value="Nucleotidyltransferase"/>
    <property type="match status" value="1"/>
</dbReference>
<dbReference type="AlphaFoldDB" id="F7A3V9"/>
<dbReference type="Ensembl" id="ENSCINT00000003566.3">
    <property type="protein sequence ID" value="ENSCINP00000003566.3"/>
    <property type="gene ID" value="ENSCING00000001767.3"/>
</dbReference>
<dbReference type="GeneID" id="100181643"/>
<evidence type="ECO:0000256" key="3">
    <source>
        <dbReference type="ARBA" id="ARBA00004496"/>
    </source>
</evidence>
<evidence type="ECO:0000256" key="2">
    <source>
        <dbReference type="ARBA" id="ARBA00001946"/>
    </source>
</evidence>
<evidence type="ECO:0000256" key="4">
    <source>
        <dbReference type="ARBA" id="ARBA00012388"/>
    </source>
</evidence>
<feature type="compositionally biased region" description="Polar residues" evidence="10">
    <location>
        <begin position="300"/>
        <end position="330"/>
    </location>
</feature>
<dbReference type="FunCoup" id="F7A3V9">
    <property type="interactions" value="265"/>
</dbReference>
<gene>
    <name evidence="13" type="primary">LOC100181643</name>
</gene>
<protein>
    <recommendedName>
        <fullName evidence="4">polynucleotide adenylyltransferase</fullName>
        <ecNumber evidence="4">2.7.7.19</ecNumber>
    </recommendedName>
</protein>
<proteinExistence type="inferred from homology"/>
<comment type="cofactor">
    <cofactor evidence="1">
        <name>Mn(2+)</name>
        <dbReference type="ChEBI" id="CHEBI:29035"/>
    </cofactor>
</comment>
<feature type="region of interest" description="Disordered" evidence="10">
    <location>
        <begin position="291"/>
        <end position="332"/>
    </location>
</feature>
<evidence type="ECO:0000256" key="6">
    <source>
        <dbReference type="ARBA" id="ARBA00022679"/>
    </source>
</evidence>
<dbReference type="GO" id="GO:1990817">
    <property type="term" value="F:poly(A) RNA polymerase activity"/>
    <property type="evidence" value="ECO:0000318"/>
    <property type="project" value="GO_Central"/>
</dbReference>
<evidence type="ECO:0000256" key="8">
    <source>
        <dbReference type="ARBA" id="ARBA00022842"/>
    </source>
</evidence>
<name>F7A3V9_CIOIN</name>
<keyword evidence="5" id="KW-0963">Cytoplasm</keyword>
<dbReference type="EMBL" id="EAAA01000295">
    <property type="status" value="NOT_ANNOTATED_CDS"/>
    <property type="molecule type" value="Genomic_DNA"/>
</dbReference>
<dbReference type="RefSeq" id="XP_002126682.1">
    <property type="nucleotide sequence ID" value="XM_002126646.4"/>
</dbReference>
<comment type="similarity">
    <text evidence="9">Belongs to the DNA polymerase type-B-like family. GLD2 subfamily.</text>
</comment>
<dbReference type="CDD" id="cd05402">
    <property type="entry name" value="NT_PAP_TUTase"/>
    <property type="match status" value="1"/>
</dbReference>
<feature type="compositionally biased region" description="Low complexity" evidence="10">
    <location>
        <begin position="159"/>
        <end position="169"/>
    </location>
</feature>
<evidence type="ECO:0000256" key="5">
    <source>
        <dbReference type="ARBA" id="ARBA00022490"/>
    </source>
</evidence>
<dbReference type="SUPFAM" id="SSF81631">
    <property type="entry name" value="PAP/OAS1 substrate-binding domain"/>
    <property type="match status" value="1"/>
</dbReference>
<dbReference type="InterPro" id="IPR043519">
    <property type="entry name" value="NT_sf"/>
</dbReference>
<dbReference type="Pfam" id="PF22600">
    <property type="entry name" value="MTPAP-like_central"/>
    <property type="match status" value="1"/>
</dbReference>
<accession>F7A3V9</accession>
<dbReference type="STRING" id="7719.ENSCINP00000003566"/>
<dbReference type="InterPro" id="IPR002058">
    <property type="entry name" value="PAP_assoc"/>
</dbReference>
<dbReference type="PANTHER" id="PTHR12271">
    <property type="entry name" value="POLY A POLYMERASE CID PAP -RELATED"/>
    <property type="match status" value="1"/>
</dbReference>
<keyword evidence="6" id="KW-0808">Transferase</keyword>
<reference evidence="13" key="2">
    <citation type="journal article" date="2008" name="Genome Biol.">
        <title>Improved genome assembly and evidence-based global gene model set for the chordate Ciona intestinalis: new insight into intron and operon populations.</title>
        <authorList>
            <person name="Satou Y."/>
            <person name="Mineta K."/>
            <person name="Ogasawara M."/>
            <person name="Sasakura Y."/>
            <person name="Shoguchi E."/>
            <person name="Ueno K."/>
            <person name="Yamada L."/>
            <person name="Matsumoto J."/>
            <person name="Wasserscheid J."/>
            <person name="Dewar K."/>
            <person name="Wiley G.B."/>
            <person name="Macmil S.L."/>
            <person name="Roe B.A."/>
            <person name="Zeller R.W."/>
            <person name="Hastings K.E."/>
            <person name="Lemaire P."/>
            <person name="Lindquist E."/>
            <person name="Endo T."/>
            <person name="Hotta K."/>
            <person name="Inaba K."/>
        </authorList>
    </citation>
    <scope>NUCLEOTIDE SEQUENCE [LARGE SCALE GENOMIC DNA]</scope>
    <source>
        <strain evidence="13">wild type</strain>
    </source>
</reference>
<dbReference type="EC" id="2.7.7.19" evidence="4"/>
<dbReference type="OrthoDB" id="2274644at2759"/>
<keyword evidence="14" id="KW-1185">Reference proteome</keyword>
<keyword evidence="7" id="KW-0479">Metal-binding</keyword>
<comment type="subcellular location">
    <subcellularLocation>
        <location evidence="3">Cytoplasm</location>
    </subcellularLocation>
</comment>
<keyword evidence="8" id="KW-0460">Magnesium</keyword>
<dbReference type="KEGG" id="cin:100181643"/>
<organism evidence="13 14">
    <name type="scientific">Ciona intestinalis</name>
    <name type="common">Transparent sea squirt</name>
    <name type="synonym">Ascidia intestinalis</name>
    <dbReference type="NCBI Taxonomy" id="7719"/>
    <lineage>
        <taxon>Eukaryota</taxon>
        <taxon>Metazoa</taxon>
        <taxon>Chordata</taxon>
        <taxon>Tunicata</taxon>
        <taxon>Ascidiacea</taxon>
        <taxon>Phlebobranchia</taxon>
        <taxon>Cionidae</taxon>
        <taxon>Ciona</taxon>
    </lineage>
</organism>
<reference evidence="14" key="1">
    <citation type="journal article" date="2002" name="Science">
        <title>The draft genome of Ciona intestinalis: insights into chordate and vertebrate origins.</title>
        <authorList>
            <person name="Dehal P."/>
            <person name="Satou Y."/>
            <person name="Campbell R.K."/>
            <person name="Chapman J."/>
            <person name="Degnan B."/>
            <person name="De Tomaso A."/>
            <person name="Davidson B."/>
            <person name="Di Gregorio A."/>
            <person name="Gelpke M."/>
            <person name="Goodstein D.M."/>
            <person name="Harafuji N."/>
            <person name="Hastings K.E."/>
            <person name="Ho I."/>
            <person name="Hotta K."/>
            <person name="Huang W."/>
            <person name="Kawashima T."/>
            <person name="Lemaire P."/>
            <person name="Martinez D."/>
            <person name="Meinertzhagen I.A."/>
            <person name="Necula S."/>
            <person name="Nonaka M."/>
            <person name="Putnam N."/>
            <person name="Rash S."/>
            <person name="Saiga H."/>
            <person name="Satake M."/>
            <person name="Terry A."/>
            <person name="Yamada L."/>
            <person name="Wang H.G."/>
            <person name="Awazu S."/>
            <person name="Azumi K."/>
            <person name="Boore J."/>
            <person name="Branno M."/>
            <person name="Chin-Bow S."/>
            <person name="DeSantis R."/>
            <person name="Doyle S."/>
            <person name="Francino P."/>
            <person name="Keys D.N."/>
            <person name="Haga S."/>
            <person name="Hayashi H."/>
            <person name="Hino K."/>
            <person name="Imai K.S."/>
            <person name="Inaba K."/>
            <person name="Kano S."/>
            <person name="Kobayashi K."/>
            <person name="Kobayashi M."/>
            <person name="Lee B.I."/>
            <person name="Makabe K.W."/>
            <person name="Manohar C."/>
            <person name="Matassi G."/>
            <person name="Medina M."/>
            <person name="Mochizuki Y."/>
            <person name="Mount S."/>
            <person name="Morishita T."/>
            <person name="Miura S."/>
            <person name="Nakayama A."/>
            <person name="Nishizaka S."/>
            <person name="Nomoto H."/>
            <person name="Ohta F."/>
            <person name="Oishi K."/>
            <person name="Rigoutsos I."/>
            <person name="Sano M."/>
            <person name="Sasaki A."/>
            <person name="Sasakura Y."/>
            <person name="Shoguchi E."/>
            <person name="Shin-i T."/>
            <person name="Spagnuolo A."/>
            <person name="Stainier D."/>
            <person name="Suzuki M.M."/>
            <person name="Tassy O."/>
            <person name="Takatori N."/>
            <person name="Tokuoka M."/>
            <person name="Yagi K."/>
            <person name="Yoshizaki F."/>
            <person name="Wada S."/>
            <person name="Zhang C."/>
            <person name="Hyatt P.D."/>
            <person name="Larimer F."/>
            <person name="Detter C."/>
            <person name="Doggett N."/>
            <person name="Glavina T."/>
            <person name="Hawkins T."/>
            <person name="Richardson P."/>
            <person name="Lucas S."/>
            <person name="Kohara Y."/>
            <person name="Levine M."/>
            <person name="Satoh N."/>
            <person name="Rokhsar D.S."/>
        </authorList>
    </citation>
    <scope>NUCLEOTIDE SEQUENCE [LARGE SCALE GENOMIC DNA]</scope>
</reference>
<dbReference type="InterPro" id="IPR054708">
    <property type="entry name" value="MTPAP-like_central"/>
</dbReference>
<comment type="cofactor">
    <cofactor evidence="2">
        <name>Mg(2+)</name>
        <dbReference type="ChEBI" id="CHEBI:18420"/>
    </cofactor>
</comment>
<evidence type="ECO:0000256" key="1">
    <source>
        <dbReference type="ARBA" id="ARBA00001936"/>
    </source>
</evidence>
<evidence type="ECO:0000313" key="13">
    <source>
        <dbReference type="Ensembl" id="ENSCINP00000003566.3"/>
    </source>
</evidence>
<dbReference type="InParanoid" id="F7A3V9"/>
<reference evidence="13" key="3">
    <citation type="submission" date="2025-08" db="UniProtKB">
        <authorList>
            <consortium name="Ensembl"/>
        </authorList>
    </citation>
    <scope>IDENTIFICATION</scope>
</reference>
<dbReference type="GO" id="GO:0031123">
    <property type="term" value="P:RNA 3'-end processing"/>
    <property type="evidence" value="ECO:0000318"/>
    <property type="project" value="GO_Central"/>
</dbReference>
<sequence length="713" mass="81042">MSNRWHPYNDNHFDSLQSNSRVEYPHNERQHYTQQAIFYSRMRQQRNGCHQTHHRPNQPIYHHDHNSYDDFTRSTRALPRRLLIHRHYDKPSHSRQVYKELPQTLRRDAVNNKRPISSSYNNVPEKKRRIAHQQTNEAKSSQKDKPTTSRSVSPIPTQTVKTNPVTSTNVTSSPVIFVKEYNKNKITVHDSIVIISDSENECDESHEGLNKSVASTSCAEPVNEENVSTGETNQACCSSNQCDDDDPTLSPMLGSVRDKFFSAETSDSNCEDLPSTSEPVFESTVPLLQTTDQTPTQDQNEGCENVNSTLPSKKTTSLNKQPTKTVTPTSRVPVKQRLGKASNTSTSNVNKDTSLTSDQLQNFNMKIFGLTPVEIQTFFQNDKLSRQIYQFMMTNQQRSNFLQQKLRLAKALQDAIVYAMLPDAKVFLVGSSVNGFGRLNSDADLCLVFDPRNKTVNRKTVLKMLNRMKQLLNNAHFVKNLQLIYATVPILKFEDRISGMECDLNVNNLTGIRNSFLLLAYARCDPRVRPMVLCIKEWAHVNNINSAQLGTLSSYALVLMVLHYLQIVKPRVIPSFQALHKDNFSSNLPIHCLGEKVASLPMFYSNNTSPVSQLLKGWFNYFSTFDFANKVISVRLGTSYNVHTMSNSKAWLKKCVKIEEPFDQTNVARAVQSGKQFSQIITSIRNADIALRNDNLKTIIPCLAPSYNIRCFN</sequence>
<feature type="compositionally biased region" description="Polar residues" evidence="10">
    <location>
        <begin position="148"/>
        <end position="158"/>
    </location>
</feature>
<evidence type="ECO:0000259" key="11">
    <source>
        <dbReference type="Pfam" id="PF03828"/>
    </source>
</evidence>
<dbReference type="Gene3D" id="1.10.1410.10">
    <property type="match status" value="1"/>
</dbReference>